<organism evidence="2 3">
    <name type="scientific">Tothia fuscella</name>
    <dbReference type="NCBI Taxonomy" id="1048955"/>
    <lineage>
        <taxon>Eukaryota</taxon>
        <taxon>Fungi</taxon>
        <taxon>Dikarya</taxon>
        <taxon>Ascomycota</taxon>
        <taxon>Pezizomycotina</taxon>
        <taxon>Dothideomycetes</taxon>
        <taxon>Pleosporomycetidae</taxon>
        <taxon>Venturiales</taxon>
        <taxon>Cylindrosympodiaceae</taxon>
        <taxon>Tothia</taxon>
    </lineage>
</organism>
<evidence type="ECO:0000256" key="1">
    <source>
        <dbReference type="SAM" id="SignalP"/>
    </source>
</evidence>
<name>A0A9P4TWY6_9PEZI</name>
<keyword evidence="1" id="KW-0732">Signal</keyword>
<accession>A0A9P4TWY6</accession>
<comment type="caution">
    <text evidence="2">The sequence shown here is derived from an EMBL/GenBank/DDBJ whole genome shotgun (WGS) entry which is preliminary data.</text>
</comment>
<dbReference type="EMBL" id="MU007044">
    <property type="protein sequence ID" value="KAF2429784.1"/>
    <property type="molecule type" value="Genomic_DNA"/>
</dbReference>
<evidence type="ECO:0000313" key="2">
    <source>
        <dbReference type="EMBL" id="KAF2429784.1"/>
    </source>
</evidence>
<evidence type="ECO:0000313" key="3">
    <source>
        <dbReference type="Proteomes" id="UP000800235"/>
    </source>
</evidence>
<feature type="chain" id="PRO_5040457931" evidence="1">
    <location>
        <begin position="18"/>
        <end position="150"/>
    </location>
</feature>
<proteinExistence type="predicted"/>
<dbReference type="Proteomes" id="UP000800235">
    <property type="component" value="Unassembled WGS sequence"/>
</dbReference>
<dbReference type="AlphaFoldDB" id="A0A9P4TWY6"/>
<reference evidence="2" key="1">
    <citation type="journal article" date="2020" name="Stud. Mycol.">
        <title>101 Dothideomycetes genomes: a test case for predicting lifestyles and emergence of pathogens.</title>
        <authorList>
            <person name="Haridas S."/>
            <person name="Albert R."/>
            <person name="Binder M."/>
            <person name="Bloem J."/>
            <person name="Labutti K."/>
            <person name="Salamov A."/>
            <person name="Andreopoulos B."/>
            <person name="Baker S."/>
            <person name="Barry K."/>
            <person name="Bills G."/>
            <person name="Bluhm B."/>
            <person name="Cannon C."/>
            <person name="Castanera R."/>
            <person name="Culley D."/>
            <person name="Daum C."/>
            <person name="Ezra D."/>
            <person name="Gonzalez J."/>
            <person name="Henrissat B."/>
            <person name="Kuo A."/>
            <person name="Liang C."/>
            <person name="Lipzen A."/>
            <person name="Lutzoni F."/>
            <person name="Magnuson J."/>
            <person name="Mondo S."/>
            <person name="Nolan M."/>
            <person name="Ohm R."/>
            <person name="Pangilinan J."/>
            <person name="Park H.-J."/>
            <person name="Ramirez L."/>
            <person name="Alfaro M."/>
            <person name="Sun H."/>
            <person name="Tritt A."/>
            <person name="Yoshinaga Y."/>
            <person name="Zwiers L.-H."/>
            <person name="Turgeon B."/>
            <person name="Goodwin S."/>
            <person name="Spatafora J."/>
            <person name="Crous P."/>
            <person name="Grigoriev I."/>
        </authorList>
    </citation>
    <scope>NUCLEOTIDE SEQUENCE</scope>
    <source>
        <strain evidence="2">CBS 130266</strain>
    </source>
</reference>
<gene>
    <name evidence="2" type="ORF">EJ08DRAFT_661462</name>
</gene>
<keyword evidence="3" id="KW-1185">Reference proteome</keyword>
<protein>
    <submittedName>
        <fullName evidence="2">Uncharacterized protein</fullName>
    </submittedName>
</protein>
<sequence>MLSSIFITLIAATAVVALPNGGDKDYDWNKKAYTTCSTNLYTKSNIETKPTTLYSTKTIYVPEVKYTQSKYLTTKTLTKQVTKVENVPYETVETEYKNVPYTTSKASESVVPTTSAVLNTKTYVETKTACETKYQEKENKDKDDKDHKGW</sequence>
<feature type="signal peptide" evidence="1">
    <location>
        <begin position="1"/>
        <end position="17"/>
    </location>
</feature>